<dbReference type="KEGG" id="bmor:105842410"/>
<evidence type="ECO:0000313" key="2">
    <source>
        <dbReference type="Proteomes" id="UP000005204"/>
    </source>
</evidence>
<protein>
    <recommendedName>
        <fullName evidence="3">Endonuclease-reverse transcriptase</fullName>
    </recommendedName>
</protein>
<dbReference type="AlphaFoldDB" id="A0A8R2C913"/>
<dbReference type="GeneID" id="105842410"/>
<reference evidence="2" key="1">
    <citation type="journal article" date="2008" name="Insect Biochem. Mol. Biol.">
        <title>The genome of a lepidopteran model insect, the silkworm Bombyx mori.</title>
        <authorList>
            <consortium name="International Silkworm Genome Consortium"/>
        </authorList>
    </citation>
    <scope>NUCLEOTIDE SEQUENCE [LARGE SCALE GENOMIC DNA]</scope>
    <source>
        <strain evidence="2">p50T</strain>
    </source>
</reference>
<dbReference type="RefSeq" id="XP_012550728.1">
    <property type="nucleotide sequence ID" value="XM_012695274.1"/>
</dbReference>
<reference evidence="1" key="2">
    <citation type="submission" date="2022-06" db="UniProtKB">
        <authorList>
            <consortium name="EnsemblMetazoa"/>
        </authorList>
    </citation>
    <scope>IDENTIFICATION</scope>
    <source>
        <strain evidence="1">p50T (Dazao)</strain>
    </source>
</reference>
<dbReference type="EnsemblMetazoa" id="XM_012695274.1">
    <property type="protein sequence ID" value="XP_012550728.1"/>
    <property type="gene ID" value="LOC105842410"/>
</dbReference>
<keyword evidence="2" id="KW-1185">Reference proteome</keyword>
<dbReference type="Proteomes" id="UP000005204">
    <property type="component" value="Unassembled WGS sequence"/>
</dbReference>
<organism evidence="1 2">
    <name type="scientific">Bombyx mori</name>
    <name type="common">Silk moth</name>
    <dbReference type="NCBI Taxonomy" id="7091"/>
    <lineage>
        <taxon>Eukaryota</taxon>
        <taxon>Metazoa</taxon>
        <taxon>Ecdysozoa</taxon>
        <taxon>Arthropoda</taxon>
        <taxon>Hexapoda</taxon>
        <taxon>Insecta</taxon>
        <taxon>Pterygota</taxon>
        <taxon>Neoptera</taxon>
        <taxon>Endopterygota</taxon>
        <taxon>Lepidoptera</taxon>
        <taxon>Glossata</taxon>
        <taxon>Ditrysia</taxon>
        <taxon>Bombycoidea</taxon>
        <taxon>Bombycidae</taxon>
        <taxon>Bombycinae</taxon>
        <taxon>Bombyx</taxon>
    </lineage>
</organism>
<evidence type="ECO:0000313" key="1">
    <source>
        <dbReference type="EnsemblMetazoa" id="XP_012550728.1"/>
    </source>
</evidence>
<name>A0A8R2C913_BOMMO</name>
<dbReference type="PANTHER" id="PTHR19446">
    <property type="entry name" value="REVERSE TRANSCRIPTASES"/>
    <property type="match status" value="1"/>
</dbReference>
<accession>A0A8R2C913</accession>
<proteinExistence type="predicted"/>
<dbReference type="OrthoDB" id="414666at2759"/>
<evidence type="ECO:0008006" key="3">
    <source>
        <dbReference type="Google" id="ProtNLM"/>
    </source>
</evidence>
<sequence>MPLKDEVRAAINHLKRKAVGFDEIPIETIKAMGEIGVDILHIICCRIWITGVWPSDWSHSIFIPLHKKGSTKKCNNYRLISLVSHASKVMLHIINTRHKVTCPERSPPSKQAFDTVKWWKLWLVLTEMGVPQHLVHTIRRLYEDGTAAVRVDGIDSERFST</sequence>